<reference evidence="15 16" key="1">
    <citation type="submission" date="2020-04" db="EMBL/GenBank/DDBJ databases">
        <title>Plant Genome Project.</title>
        <authorList>
            <person name="Zhang R.-G."/>
        </authorList>
    </citation>
    <scope>NUCLEOTIDE SEQUENCE [LARGE SCALE GENOMIC DNA]</scope>
    <source>
        <strain evidence="15">YNK0</strain>
        <tissue evidence="15">Leaf</tissue>
    </source>
</reference>
<dbReference type="EMBL" id="JABCRI010000015">
    <property type="protein sequence ID" value="KAF8392928.1"/>
    <property type="molecule type" value="Genomic_DNA"/>
</dbReference>
<dbReference type="InterPro" id="IPR001828">
    <property type="entry name" value="ANF_lig-bd_rcpt"/>
</dbReference>
<dbReference type="Gene3D" id="3.40.190.10">
    <property type="entry name" value="Periplasmic binding protein-like II"/>
    <property type="match status" value="1"/>
</dbReference>
<dbReference type="PRINTS" id="PR00248">
    <property type="entry name" value="GPCRMGR"/>
</dbReference>
<comment type="function">
    <text evidence="12">Glutamate-gated receptor that probably acts as a non-selective cation channel. May be involved in light-signal transduction and calcium homeostasis via the regulation of calcium influx into cells.</text>
</comment>
<evidence type="ECO:0000256" key="6">
    <source>
        <dbReference type="ARBA" id="ARBA00023065"/>
    </source>
</evidence>
<dbReference type="Pfam" id="PF00060">
    <property type="entry name" value="Lig_chan"/>
    <property type="match status" value="1"/>
</dbReference>
<dbReference type="GO" id="GO:0015276">
    <property type="term" value="F:ligand-gated monoatomic ion channel activity"/>
    <property type="evidence" value="ECO:0007669"/>
    <property type="project" value="InterPro"/>
</dbReference>
<accession>A0A835D6U2</accession>
<dbReference type="InterPro" id="IPR015683">
    <property type="entry name" value="Ionotropic_Glu_rcpt"/>
</dbReference>
<evidence type="ECO:0000256" key="2">
    <source>
        <dbReference type="ARBA" id="ARBA00011095"/>
    </source>
</evidence>
<evidence type="ECO:0000256" key="7">
    <source>
        <dbReference type="ARBA" id="ARBA00023136"/>
    </source>
</evidence>
<dbReference type="OMA" id="VIAWYFV"/>
<dbReference type="FunFam" id="3.40.50.2300:FF:000195">
    <property type="entry name" value="Glutamate receptor"/>
    <property type="match status" value="1"/>
</dbReference>
<evidence type="ECO:0000256" key="9">
    <source>
        <dbReference type="ARBA" id="ARBA00023180"/>
    </source>
</evidence>
<gene>
    <name evidence="15" type="ORF">HHK36_021168</name>
</gene>
<dbReference type="OrthoDB" id="5984008at2759"/>
<keyword evidence="7 13" id="KW-0472">Membrane</keyword>
<sequence length="624" mass="69935">MYRRVHAQNKTSIVDVGVILDLNTSTGKMSRRCMSMALSDFYATHQHYTTRLVLHIRDSKGNRVDALSAALDLLKNVEVQAIIGPETSAQANFVVDLGDKAQVPIVSFSATSPSLSSEQNSYFIRATQIDSFQVKAISAIVQAFGWREVVPIYEDTDYGNGLVPYLTDAFQEIGTRILNRSFIPDSATDDEILEELKKLKKLKTRVFIVHMLPSLGSRFFLKAKEVGMMNEGYAWIITNELTNLLNFMDPTAIDSMQGVLGLRTYVPRSKHLDKFRVRWRNKLQKENPNYERSDLTIFGLWAYDTVWALAMAVEKVGSTTISFQNPKVAKNSTDIAALGVSRIGPKLLQAILRTRFKGLSGEFNLINGQLQSSVFQLVNVLGNGAREIGFWTPLDGIMRKLNVNSMNKYTTSASNLGGIIWPGESATVPTTWKKLRIGVPVKSGFTEFVKVTPDPITNVPIVTGYSIDVFEAVMKALPYDVPYEFIPFANSDGTSAGTYDEMIQQVYLKNYDAVVGDTTIRFNRSLYVDFTLSYTESGVSMIVPIKDDKSKNAWVFLKPLTMNLWLTSGAFFIFTGFVIWVLEHQINDDFRGPIGHQLGTIFWFSFSTLVFAHSNFSLPPLNFI</sequence>
<keyword evidence="5 13" id="KW-1133">Transmembrane helix</keyword>
<organism evidence="15 16">
    <name type="scientific">Tetracentron sinense</name>
    <name type="common">Spur-leaf</name>
    <dbReference type="NCBI Taxonomy" id="13715"/>
    <lineage>
        <taxon>Eukaryota</taxon>
        <taxon>Viridiplantae</taxon>
        <taxon>Streptophyta</taxon>
        <taxon>Embryophyta</taxon>
        <taxon>Tracheophyta</taxon>
        <taxon>Spermatophyta</taxon>
        <taxon>Magnoliopsida</taxon>
        <taxon>Trochodendrales</taxon>
        <taxon>Trochodendraceae</taxon>
        <taxon>Tetracentron</taxon>
    </lineage>
</organism>
<evidence type="ECO:0000256" key="12">
    <source>
        <dbReference type="ARBA" id="ARBA00049638"/>
    </source>
</evidence>
<dbReference type="InterPro" id="IPR000337">
    <property type="entry name" value="GPCR_3"/>
</dbReference>
<dbReference type="GO" id="GO:0004930">
    <property type="term" value="F:G protein-coupled receptor activity"/>
    <property type="evidence" value="ECO:0007669"/>
    <property type="project" value="InterPro"/>
</dbReference>
<keyword evidence="11" id="KW-0407">Ion channel</keyword>
<evidence type="ECO:0000256" key="13">
    <source>
        <dbReference type="SAM" id="Phobius"/>
    </source>
</evidence>
<dbReference type="PANTHER" id="PTHR34836:SF1">
    <property type="entry name" value="OS09G0428600 PROTEIN"/>
    <property type="match status" value="1"/>
</dbReference>
<dbReference type="InterPro" id="IPR001320">
    <property type="entry name" value="Iontro_rcpt_C"/>
</dbReference>
<evidence type="ECO:0000256" key="11">
    <source>
        <dbReference type="ARBA" id="ARBA00023303"/>
    </source>
</evidence>
<name>A0A835D6U2_TETSI</name>
<dbReference type="PANTHER" id="PTHR34836">
    <property type="entry name" value="OS06G0188250 PROTEIN"/>
    <property type="match status" value="1"/>
</dbReference>
<evidence type="ECO:0000259" key="14">
    <source>
        <dbReference type="SMART" id="SM00079"/>
    </source>
</evidence>
<dbReference type="SUPFAM" id="SSF53822">
    <property type="entry name" value="Periplasmic binding protein-like I"/>
    <property type="match status" value="1"/>
</dbReference>
<dbReference type="GO" id="GO:0016020">
    <property type="term" value="C:membrane"/>
    <property type="evidence" value="ECO:0007669"/>
    <property type="project" value="UniProtKB-SubCell"/>
</dbReference>
<proteinExistence type="predicted"/>
<keyword evidence="3" id="KW-0813">Transport</keyword>
<feature type="transmembrane region" description="Helical" evidence="13">
    <location>
        <begin position="564"/>
        <end position="582"/>
    </location>
</feature>
<dbReference type="InterPro" id="IPR044440">
    <property type="entry name" value="GABAb_receptor_plant_PBP1"/>
</dbReference>
<evidence type="ECO:0000256" key="1">
    <source>
        <dbReference type="ARBA" id="ARBA00004141"/>
    </source>
</evidence>
<keyword evidence="4 13" id="KW-0812">Transmembrane</keyword>
<dbReference type="CDD" id="cd19990">
    <property type="entry name" value="PBP1_GABAb_receptor_plant"/>
    <property type="match status" value="1"/>
</dbReference>
<dbReference type="Gene3D" id="1.10.287.70">
    <property type="match status" value="1"/>
</dbReference>
<dbReference type="Proteomes" id="UP000655225">
    <property type="component" value="Unassembled WGS sequence"/>
</dbReference>
<dbReference type="FunFam" id="3.40.190.10:FF:000103">
    <property type="entry name" value="Glutamate receptor"/>
    <property type="match status" value="1"/>
</dbReference>
<dbReference type="InterPro" id="IPR019594">
    <property type="entry name" value="Glu/Gly-bd"/>
</dbReference>
<keyword evidence="10" id="KW-1071">Ligand-gated ion channel</keyword>
<evidence type="ECO:0000256" key="3">
    <source>
        <dbReference type="ARBA" id="ARBA00022448"/>
    </source>
</evidence>
<evidence type="ECO:0000313" key="16">
    <source>
        <dbReference type="Proteomes" id="UP000655225"/>
    </source>
</evidence>
<evidence type="ECO:0000256" key="8">
    <source>
        <dbReference type="ARBA" id="ARBA00023170"/>
    </source>
</evidence>
<dbReference type="Gene3D" id="3.40.50.2300">
    <property type="match status" value="3"/>
</dbReference>
<feature type="domain" description="Ionotropic glutamate receptor C-terminal" evidence="14">
    <location>
        <begin position="434"/>
        <end position="617"/>
    </location>
</feature>
<comment type="subcellular location">
    <subcellularLocation>
        <location evidence="1">Membrane</location>
        <topology evidence="1">Multi-pass membrane protein</topology>
    </subcellularLocation>
</comment>
<comment type="subunit">
    <text evidence="2">May form heteromers.</text>
</comment>
<protein>
    <recommendedName>
        <fullName evidence="14">Ionotropic glutamate receptor C-terminal domain-containing protein</fullName>
    </recommendedName>
</protein>
<evidence type="ECO:0000256" key="10">
    <source>
        <dbReference type="ARBA" id="ARBA00023286"/>
    </source>
</evidence>
<dbReference type="InterPro" id="IPR028082">
    <property type="entry name" value="Peripla_BP_I"/>
</dbReference>
<dbReference type="SMART" id="SM00079">
    <property type="entry name" value="PBPe"/>
    <property type="match status" value="1"/>
</dbReference>
<evidence type="ECO:0000313" key="15">
    <source>
        <dbReference type="EMBL" id="KAF8392928.1"/>
    </source>
</evidence>
<feature type="transmembrane region" description="Helical" evidence="13">
    <location>
        <begin position="594"/>
        <end position="614"/>
    </location>
</feature>
<evidence type="ECO:0000256" key="5">
    <source>
        <dbReference type="ARBA" id="ARBA00022989"/>
    </source>
</evidence>
<keyword evidence="16" id="KW-1185">Reference proteome</keyword>
<dbReference type="Pfam" id="PF01094">
    <property type="entry name" value="ANF_receptor"/>
    <property type="match status" value="1"/>
</dbReference>
<keyword evidence="6" id="KW-0406">Ion transport</keyword>
<keyword evidence="8" id="KW-0675">Receptor</keyword>
<dbReference type="FunFam" id="3.40.50.2300:FF:000169">
    <property type="entry name" value="Glutamate receptor"/>
    <property type="match status" value="1"/>
</dbReference>
<keyword evidence="9" id="KW-0325">Glycoprotein</keyword>
<evidence type="ECO:0000256" key="4">
    <source>
        <dbReference type="ARBA" id="ARBA00022692"/>
    </source>
</evidence>
<dbReference type="Pfam" id="PF10613">
    <property type="entry name" value="Lig_chan-Glu_bd"/>
    <property type="match status" value="1"/>
</dbReference>
<comment type="caution">
    <text evidence="15">The sequence shown here is derived from an EMBL/GenBank/DDBJ whole genome shotgun (WGS) entry which is preliminary data.</text>
</comment>
<dbReference type="SUPFAM" id="SSF53850">
    <property type="entry name" value="Periplasmic binding protein-like II"/>
    <property type="match status" value="1"/>
</dbReference>
<dbReference type="AlphaFoldDB" id="A0A835D6U2"/>